<dbReference type="SUPFAM" id="SSF54637">
    <property type="entry name" value="Thioesterase/thiol ester dehydrase-isomerase"/>
    <property type="match status" value="4"/>
</dbReference>
<name>A0A062U5V0_9PROT</name>
<dbReference type="RefSeq" id="WP_051594576.1">
    <property type="nucleotide sequence ID" value="NZ_AWFA01000001.1"/>
</dbReference>
<dbReference type="Pfam" id="PF00109">
    <property type="entry name" value="ketoacyl-synt"/>
    <property type="match status" value="2"/>
</dbReference>
<dbReference type="PROSITE" id="PS52004">
    <property type="entry name" value="KS3_2"/>
    <property type="match status" value="1"/>
</dbReference>
<reference evidence="7 8" key="1">
    <citation type="submission" date="2013-04" db="EMBL/GenBank/DDBJ databases">
        <title>Hyphomonas sp. T24B3 Genome Sequencing.</title>
        <authorList>
            <person name="Lai Q."/>
            <person name="Shao Z."/>
        </authorList>
    </citation>
    <scope>NUCLEOTIDE SEQUENCE [LARGE SCALE GENOMIC DNA]</scope>
    <source>
        <strain evidence="7 8">T24B3</strain>
    </source>
</reference>
<evidence type="ECO:0000313" key="7">
    <source>
        <dbReference type="EMBL" id="RAN36018.1"/>
    </source>
</evidence>
<dbReference type="InterPro" id="IPR029069">
    <property type="entry name" value="HotDog_dom_sf"/>
</dbReference>
<dbReference type="STRING" id="1280941.HY2_00940"/>
<dbReference type="SUPFAM" id="SSF53901">
    <property type="entry name" value="Thiolase-like"/>
    <property type="match status" value="2"/>
</dbReference>
<dbReference type="SMART" id="SM00827">
    <property type="entry name" value="PKS_AT"/>
    <property type="match status" value="1"/>
</dbReference>
<dbReference type="Gene3D" id="3.40.47.10">
    <property type="match status" value="2"/>
</dbReference>
<dbReference type="InterPro" id="IPR013114">
    <property type="entry name" value="FabA_FabZ"/>
</dbReference>
<evidence type="ECO:0000256" key="3">
    <source>
        <dbReference type="ARBA" id="ARBA00022679"/>
    </source>
</evidence>
<dbReference type="PANTHER" id="PTHR43074">
    <property type="entry name" value="OMEGA-3 POLYUNSATURATED FATTY ACID SYNTHASE PFAB-RELATED"/>
    <property type="match status" value="1"/>
</dbReference>
<evidence type="ECO:0000256" key="1">
    <source>
        <dbReference type="ARBA" id="ARBA00022450"/>
    </source>
</evidence>
<dbReference type="eggNOG" id="COG0810">
    <property type="taxonomic scope" value="Bacteria"/>
</dbReference>
<evidence type="ECO:0000256" key="2">
    <source>
        <dbReference type="ARBA" id="ARBA00022553"/>
    </source>
</evidence>
<evidence type="ECO:0000259" key="6">
    <source>
        <dbReference type="PROSITE" id="PS52004"/>
    </source>
</evidence>
<organism evidence="7 8">
    <name type="scientific">Hyphomonas pacifica</name>
    <dbReference type="NCBI Taxonomy" id="1280941"/>
    <lineage>
        <taxon>Bacteria</taxon>
        <taxon>Pseudomonadati</taxon>
        <taxon>Pseudomonadota</taxon>
        <taxon>Alphaproteobacteria</taxon>
        <taxon>Hyphomonadales</taxon>
        <taxon>Hyphomonadaceae</taxon>
        <taxon>Hyphomonas</taxon>
    </lineage>
</organism>
<dbReference type="Gene3D" id="3.10.129.10">
    <property type="entry name" value="Hotdog Thioesterase"/>
    <property type="match status" value="4"/>
</dbReference>
<dbReference type="InterPro" id="IPR016035">
    <property type="entry name" value="Acyl_Trfase/lysoPLipase"/>
</dbReference>
<dbReference type="InterPro" id="IPR052568">
    <property type="entry name" value="PKS-FAS_Synthase"/>
</dbReference>
<dbReference type="Pfam" id="PF02801">
    <property type="entry name" value="Ketoacyl-synt_C"/>
    <property type="match status" value="1"/>
</dbReference>
<dbReference type="InterPro" id="IPR014030">
    <property type="entry name" value="Ketoacyl_synth_N"/>
</dbReference>
<comment type="caution">
    <text evidence="7">The sequence shown here is derived from an EMBL/GenBank/DDBJ whole genome shotgun (WGS) entry which is preliminary data.</text>
</comment>
<dbReference type="Proteomes" id="UP000249123">
    <property type="component" value="Unassembled WGS sequence"/>
</dbReference>
<dbReference type="SUPFAM" id="SSF52151">
    <property type="entry name" value="FabD/lysophospholipase-like"/>
    <property type="match status" value="1"/>
</dbReference>
<comment type="similarity">
    <text evidence="5">Belongs to the thiolase-like superfamily. Beta-ketoacyl-ACP synthases family.</text>
</comment>
<evidence type="ECO:0000256" key="4">
    <source>
        <dbReference type="ARBA" id="ARBA00023239"/>
    </source>
</evidence>
<gene>
    <name evidence="7" type="ORF">HY3_00135</name>
</gene>
<accession>A0A062U5V0</accession>
<dbReference type="Pfam" id="PF07977">
    <property type="entry name" value="FabA"/>
    <property type="match status" value="2"/>
</dbReference>
<dbReference type="InterPro" id="IPR016039">
    <property type="entry name" value="Thiolase-like"/>
</dbReference>
<proteinExistence type="inferred from homology"/>
<dbReference type="GO" id="GO:0004315">
    <property type="term" value="F:3-oxoacyl-[acyl-carrier-protein] synthase activity"/>
    <property type="evidence" value="ECO:0007669"/>
    <property type="project" value="InterPro"/>
</dbReference>
<dbReference type="EMBL" id="AWFB01000001">
    <property type="protein sequence ID" value="RAN36018.1"/>
    <property type="molecule type" value="Genomic_DNA"/>
</dbReference>
<dbReference type="OrthoDB" id="9778690at2"/>
<evidence type="ECO:0000313" key="8">
    <source>
        <dbReference type="Proteomes" id="UP000249123"/>
    </source>
</evidence>
<keyword evidence="8" id="KW-1185">Reference proteome</keyword>
<dbReference type="PANTHER" id="PTHR43074:SF1">
    <property type="entry name" value="BETA-KETOACYL SYNTHASE FAMILY PROTEIN-RELATED"/>
    <property type="match status" value="1"/>
</dbReference>
<dbReference type="InterPro" id="IPR020841">
    <property type="entry name" value="PKS_Beta-ketoAc_synthase_dom"/>
</dbReference>
<dbReference type="Gene3D" id="3.30.70.250">
    <property type="entry name" value="Malonyl-CoA ACP transacylase, ACP-binding"/>
    <property type="match status" value="1"/>
</dbReference>
<keyword evidence="1" id="KW-0596">Phosphopantetheine</keyword>
<keyword evidence="4" id="KW-0456">Lyase</keyword>
<evidence type="ECO:0000256" key="5">
    <source>
        <dbReference type="RuleBase" id="RU003694"/>
    </source>
</evidence>
<dbReference type="eggNOG" id="COG0764">
    <property type="taxonomic scope" value="Bacteria"/>
</dbReference>
<dbReference type="InterPro" id="IPR001227">
    <property type="entry name" value="Ac_transferase_dom_sf"/>
</dbReference>
<dbReference type="eggNOG" id="COG3321">
    <property type="taxonomic scope" value="Bacteria"/>
</dbReference>
<feature type="domain" description="Ketosynthase family 3 (KS3)" evidence="6">
    <location>
        <begin position="7"/>
        <end position="417"/>
    </location>
</feature>
<dbReference type="CDD" id="cd00833">
    <property type="entry name" value="PKS"/>
    <property type="match status" value="1"/>
</dbReference>
<keyword evidence="2" id="KW-0597">Phosphoprotein</keyword>
<dbReference type="SMART" id="SM00825">
    <property type="entry name" value="PKS_KS"/>
    <property type="match status" value="1"/>
</dbReference>
<dbReference type="GO" id="GO:0006633">
    <property type="term" value="P:fatty acid biosynthetic process"/>
    <property type="evidence" value="ECO:0007669"/>
    <property type="project" value="InterPro"/>
</dbReference>
<dbReference type="PROSITE" id="PS00606">
    <property type="entry name" value="KS3_1"/>
    <property type="match status" value="1"/>
</dbReference>
<keyword evidence="3 5" id="KW-0808">Transferase</keyword>
<dbReference type="InterPro" id="IPR018201">
    <property type="entry name" value="Ketoacyl_synth_AS"/>
</dbReference>
<dbReference type="Gene3D" id="3.30.70.3290">
    <property type="match status" value="1"/>
</dbReference>
<sequence>MTGTCRFEPIAIVGQGCVLPGALTPDALWQIVRDRQIVYGPVPARRLKGASAERNEGYVSGLVEGFESVFDPERIPEAYRTSVVSDPVCAWPVHAAIEAWEDARVARSRRAKTGVFVANLSYPSAAHAAYAASVWSGENSGAPESAFNSALPARLISQVLGLGGPAFSLDAACASSLYALETACRRLQSRQLDYAVVAAVNAADNLILHIGFDALKALSPTGTSRPFVQGADGLVPSEGAVSVVLKRLSDITRRDKVYGVIRGVGLSNDGRRKGLLAPSREGQLEAMRQAYAMSCVSPDSVSYLECHATGTPTGDSVELLASAQMFQRGDALSIGSLKANTGHLITAAGLASVLKMTSAFEHGVLPATPIDGSLIEPASASGLRVIQQEEVWPEGPRLAGISNFGFGGNNAHLILEQYSPAEKQFQVRLPEPYDGDIALVATGLLAGQDRGSEAVLRRLMNHPLKPSEPCQNIGADAISARTPPRDLAEAEPQQLAILDVVQEALASAGDVDQGRTGVFTAIGCAADSARWLLRERLAGLVGGAAGAARLAEMQNRIAPFLSAATVLGAMANMTANRLTYAKDYHGMGFSVSADAASGLAALDLAIEALRNGTIDTAIVAAADFATEPVRAMALSNMGLTECPGDQAAALILKRVEDLPDSDSSHLGIVPGVFWKATPASRPTSLQDAYGYAPCADTVFCMAVEALASARGLKISDDGAMPDLGSSKKTLRIGVAETAVNSAGYAEFLPASPRTVGDPLRPAPYLFWAAGKDKDALATKVASGKTGGRGACRIALLASSAEELEAKKTEAQIYLSRGEAPSGDGVHFGEGKAKGELAFMFTGSAAVYPRMGRGLLMAFPDLRQKLSGLDKAQEIAPLLMRSSLSEFEQLCAGTLISQAHAFLLMGILGIKPQAALGLSLGESNALFAFGFWDDPGALLDEISDAAMYERHLGGDFETAREAWGPNVPSDWSNWRVQASLENVRREIARQPGVEITIIYSDRDCMIGGPSEACRSVCDALGRGSGAKMHQNLIVHAKAMKPFEETWRRLHTRKVHSGPKVRLYANAVNGTYTPDSETVADMLTRQAVDTVDFPKTVLQAWQDGVRTFVELGPRDTLTQSLPYILKDKPFTAVATDRIESSDLAQVAELASVLFAEGRQVRMKRVEEALAEARSNALPRPEKWSVTREVPYARPVVPQLAHCAVLRIAPQQPSCCYPKAKPVSHLEGLIAFPPPPKDRPLPDPKKVVSGGEPLLQRSPCGPSWEYEAIEASTRGKMSDFFGEQFRQQDAYARQVRLPAPPLLLVDRITGIDAEPGIESKGVIWTETDLSADQWFMHDGRIRPGPLIECGQADLTLIGWMGADFRNQDERVYRLLGCEITFHEGGFPEPGDTLRFQIEITGHATLADVRMFFFQYDCCIGNRPVFSVRNGQAGFFSDAELAAGKGVVWSAERDGPPTVEVNPFPAEQASRKKAFSPADLDAFRQGDIYACFGEGFELAAAQSRPACLPDGKLELFDDVEIFDPKGGPWGRGYLKARAAVPADIWFYQGHFHEDPCMPGTLMAEAAVQAMEFYAAAAGLTLERDGYVFEPVPGHTAQFICRGQVIPDQVHDLAYEVFIDEIIDGDTPEIYATLLASSDGKKVFHCPRFGLRLRRTWPAPRQNRQPRRIGPQQESRGDYAALLDCANGAPSAAFGDMYTRFDHEGIVPRLPQPPYHMMTRVMEVSTRPGVQEVGAAVRCEYDIPPQAWYFQDNGNGAMPFAVLSEIALQPCGWLASHCGFALSGALKFRNLEGNGHLYREVFPGDKTLVIESSLSGFSRVGPMTIVSFDVTVLCKSGERVLDLKTQFGFFPSGALARQAGLSNKPHFSSAYALPSKVVVVEDDQALLAKGQLCMLDDVDYFDAEGGEAGLGLIRGRQAVDPHAWYFKAHFYQDPVQPGSLGLDALAQLLARAMLLKGLHSNIAKPRFETLASDHPVQWSYRGQVTPDKKEVVTVIEITSIEQQEDRVVATARGSLWRDGLRVYEVAEMSLALVDAS</sequence>
<dbReference type="InterPro" id="IPR014031">
    <property type="entry name" value="Ketoacyl_synth_C"/>
</dbReference>
<dbReference type="Gene3D" id="3.40.366.10">
    <property type="entry name" value="Malonyl-Coenzyme A Acyl Carrier Protein, domain 2"/>
    <property type="match status" value="1"/>
</dbReference>
<dbReference type="InterPro" id="IPR014043">
    <property type="entry name" value="Acyl_transferase_dom"/>
</dbReference>
<dbReference type="GO" id="GO:0016829">
    <property type="term" value="F:lyase activity"/>
    <property type="evidence" value="ECO:0007669"/>
    <property type="project" value="UniProtKB-KW"/>
</dbReference>
<protein>
    <recommendedName>
        <fullName evidence="6">Ketosynthase family 3 (KS3) domain-containing protein</fullName>
    </recommendedName>
</protein>